<accession>A0A554SB72</accession>
<dbReference type="CDD" id="cd00586">
    <property type="entry name" value="4HBT"/>
    <property type="match status" value="2"/>
</dbReference>
<gene>
    <name evidence="3" type="ORF">FNM00_08160</name>
</gene>
<organism evidence="3 4">
    <name type="scientific">Aeromicrobium piscarium</name>
    <dbReference type="NCBI Taxonomy" id="2590901"/>
    <lineage>
        <taxon>Bacteria</taxon>
        <taxon>Bacillati</taxon>
        <taxon>Actinomycetota</taxon>
        <taxon>Actinomycetes</taxon>
        <taxon>Propionibacteriales</taxon>
        <taxon>Nocardioidaceae</taxon>
        <taxon>Aeromicrobium</taxon>
    </lineage>
</organism>
<sequence>MNEHRHEIPMRWADIDSLNHVNNVVYLEYAAQAEHALIADRVVERRRPGSVVVEFSRPIQLSRRPVEVVTQVREDSLVQRIGVRGSDRVFATVTSSFGAPDRVEPAAGVAEQPLTLRPSDLDHDGSVSVPRVFELLQESRIPYMATLLPSGPGGVVLATVAVDLVRPITGDDVVESRAWVDRLGTSSYAIGAQLVVDGAVSVSSLAVLVGFDPATQRSRALSEVEREGIASGLRPPTR</sequence>
<dbReference type="InterPro" id="IPR049427">
    <property type="entry name" value="Acyl-ACP_TE_C"/>
</dbReference>
<evidence type="ECO:0000259" key="2">
    <source>
        <dbReference type="Pfam" id="PF20791"/>
    </source>
</evidence>
<reference evidence="3 4" key="1">
    <citation type="submission" date="2019-07" db="EMBL/GenBank/DDBJ databases">
        <authorList>
            <person name="Zhao L.H."/>
        </authorList>
    </citation>
    <scope>NUCLEOTIDE SEQUENCE [LARGE SCALE GENOMIC DNA]</scope>
    <source>
        <strain evidence="3 4">Co35</strain>
    </source>
</reference>
<evidence type="ECO:0000313" key="3">
    <source>
        <dbReference type="EMBL" id="TSD63579.1"/>
    </source>
</evidence>
<name>A0A554SB72_9ACTN</name>
<dbReference type="SUPFAM" id="SSF54637">
    <property type="entry name" value="Thioesterase/thiol ester dehydrase-isomerase"/>
    <property type="match status" value="2"/>
</dbReference>
<keyword evidence="4" id="KW-1185">Reference proteome</keyword>
<dbReference type="RefSeq" id="WP_143912952.1">
    <property type="nucleotide sequence ID" value="NZ_VLNT01000005.1"/>
</dbReference>
<protein>
    <submittedName>
        <fullName evidence="3">Uncharacterized protein</fullName>
    </submittedName>
</protein>
<dbReference type="Pfam" id="PF03061">
    <property type="entry name" value="4HBT"/>
    <property type="match status" value="1"/>
</dbReference>
<evidence type="ECO:0000313" key="4">
    <source>
        <dbReference type="Proteomes" id="UP000316988"/>
    </source>
</evidence>
<dbReference type="AlphaFoldDB" id="A0A554SB72"/>
<evidence type="ECO:0000259" key="1">
    <source>
        <dbReference type="Pfam" id="PF03061"/>
    </source>
</evidence>
<dbReference type="OrthoDB" id="9799036at2"/>
<dbReference type="Pfam" id="PF20791">
    <property type="entry name" value="Acyl-ACP_TE_C"/>
    <property type="match status" value="1"/>
</dbReference>
<proteinExistence type="predicted"/>
<dbReference type="InterPro" id="IPR006683">
    <property type="entry name" value="Thioestr_dom"/>
</dbReference>
<comment type="caution">
    <text evidence="3">The sequence shown here is derived from an EMBL/GenBank/DDBJ whole genome shotgun (WGS) entry which is preliminary data.</text>
</comment>
<feature type="domain" description="Thioesterase" evidence="1">
    <location>
        <begin position="131"/>
        <end position="194"/>
    </location>
</feature>
<dbReference type="Proteomes" id="UP000316988">
    <property type="component" value="Unassembled WGS sequence"/>
</dbReference>
<dbReference type="InterPro" id="IPR029069">
    <property type="entry name" value="HotDog_dom_sf"/>
</dbReference>
<feature type="domain" description="Acyl-ACP thioesterase-like C-terminal" evidence="2">
    <location>
        <begin position="4"/>
        <end position="74"/>
    </location>
</feature>
<dbReference type="EMBL" id="VLNT01000005">
    <property type="protein sequence ID" value="TSD63579.1"/>
    <property type="molecule type" value="Genomic_DNA"/>
</dbReference>
<dbReference type="Gene3D" id="3.10.129.10">
    <property type="entry name" value="Hotdog Thioesterase"/>
    <property type="match status" value="2"/>
</dbReference>